<protein>
    <recommendedName>
        <fullName evidence="3">histidinol-phosphate transaminase</fullName>
        <ecNumber evidence="3">2.6.1.9</ecNumber>
    </recommendedName>
    <alternativeName>
        <fullName evidence="9">Imidazole acetol-phosphate transaminase</fullName>
    </alternativeName>
</protein>
<dbReference type="PANTHER" id="PTHR42885">
    <property type="entry name" value="HISTIDINOL-PHOSPHATE AMINOTRANSFERASE-RELATED"/>
    <property type="match status" value="1"/>
</dbReference>
<keyword evidence="5" id="KW-0028">Amino-acid biosynthesis</keyword>
<reference evidence="12 13" key="1">
    <citation type="journal article" date="2024" name="Plant J.">
        <title>Genome sequences and population genomics reveal climatic adaptation and genomic divergence between two closely related sweetgum species.</title>
        <authorList>
            <person name="Xu W.Q."/>
            <person name="Ren C.Q."/>
            <person name="Zhang X.Y."/>
            <person name="Comes H.P."/>
            <person name="Liu X.H."/>
            <person name="Li Y.G."/>
            <person name="Kettle C.J."/>
            <person name="Jalonen R."/>
            <person name="Gaisberger H."/>
            <person name="Ma Y.Z."/>
            <person name="Qiu Y.X."/>
        </authorList>
    </citation>
    <scope>NUCLEOTIDE SEQUENCE [LARGE SCALE GENOMIC DNA]</scope>
    <source>
        <strain evidence="12">Hangzhou</strain>
    </source>
</reference>
<dbReference type="CDD" id="cd00609">
    <property type="entry name" value="AAT_like"/>
    <property type="match status" value="1"/>
</dbReference>
<feature type="domain" description="Aminotransferase class I/classII large" evidence="11">
    <location>
        <begin position="92"/>
        <end position="413"/>
    </location>
</feature>
<accession>A0AAP0NDH1</accession>
<dbReference type="GO" id="GO:0000105">
    <property type="term" value="P:L-histidine biosynthetic process"/>
    <property type="evidence" value="ECO:0007669"/>
    <property type="project" value="UniProtKB-KW"/>
</dbReference>
<comment type="cofactor">
    <cofactor evidence="1">
        <name>pyridoxal 5'-phosphate</name>
        <dbReference type="ChEBI" id="CHEBI:597326"/>
    </cofactor>
</comment>
<dbReference type="InterPro" id="IPR015421">
    <property type="entry name" value="PyrdxlP-dep_Trfase_major"/>
</dbReference>
<keyword evidence="4" id="KW-0032">Aminotransferase</keyword>
<dbReference type="Gene3D" id="3.40.640.10">
    <property type="entry name" value="Type I PLP-dependent aspartate aminotransferase-like (Major domain)"/>
    <property type="match status" value="1"/>
</dbReference>
<proteinExistence type="inferred from homology"/>
<dbReference type="HAMAP" id="MF_01023">
    <property type="entry name" value="HisC_aminotrans_2"/>
    <property type="match status" value="1"/>
</dbReference>
<evidence type="ECO:0000256" key="4">
    <source>
        <dbReference type="ARBA" id="ARBA00022576"/>
    </source>
</evidence>
<dbReference type="InterPro" id="IPR004839">
    <property type="entry name" value="Aminotransferase_I/II_large"/>
</dbReference>
<dbReference type="InterPro" id="IPR005861">
    <property type="entry name" value="HisP_aminotrans"/>
</dbReference>
<dbReference type="Pfam" id="PF00155">
    <property type="entry name" value="Aminotran_1_2"/>
    <property type="match status" value="1"/>
</dbReference>
<dbReference type="PANTHER" id="PTHR42885:SF2">
    <property type="entry name" value="HISTIDINOL-PHOSPHATE AMINOTRANSFERASE"/>
    <property type="match status" value="1"/>
</dbReference>
<dbReference type="GO" id="GO:0030170">
    <property type="term" value="F:pyridoxal phosphate binding"/>
    <property type="evidence" value="ECO:0007669"/>
    <property type="project" value="InterPro"/>
</dbReference>
<dbReference type="Proteomes" id="UP001415857">
    <property type="component" value="Unassembled WGS sequence"/>
</dbReference>
<gene>
    <name evidence="12" type="ORF">L1049_025797</name>
</gene>
<evidence type="ECO:0000256" key="6">
    <source>
        <dbReference type="ARBA" id="ARBA00022679"/>
    </source>
</evidence>
<dbReference type="InterPro" id="IPR015424">
    <property type="entry name" value="PyrdxlP-dep_Trfase"/>
</dbReference>
<keyword evidence="8" id="KW-0368">Histidine biosynthesis</keyword>
<dbReference type="InterPro" id="IPR015422">
    <property type="entry name" value="PyrdxlP-dep_Trfase_small"/>
</dbReference>
<dbReference type="GO" id="GO:0004400">
    <property type="term" value="F:histidinol-phosphate transaminase activity"/>
    <property type="evidence" value="ECO:0007669"/>
    <property type="project" value="UniProtKB-EC"/>
</dbReference>
<keyword evidence="13" id="KW-1185">Reference proteome</keyword>
<evidence type="ECO:0000256" key="9">
    <source>
        <dbReference type="ARBA" id="ARBA00030262"/>
    </source>
</evidence>
<dbReference type="SUPFAM" id="SSF53383">
    <property type="entry name" value="PLP-dependent transferases"/>
    <property type="match status" value="1"/>
</dbReference>
<keyword evidence="6" id="KW-0808">Transferase</keyword>
<dbReference type="AlphaFoldDB" id="A0AAP0NDH1"/>
<evidence type="ECO:0000256" key="3">
    <source>
        <dbReference type="ARBA" id="ARBA00012748"/>
    </source>
</evidence>
<evidence type="ECO:0000313" key="13">
    <source>
        <dbReference type="Proteomes" id="UP001415857"/>
    </source>
</evidence>
<name>A0AAP0NDH1_LIQFO</name>
<evidence type="ECO:0000259" key="11">
    <source>
        <dbReference type="Pfam" id="PF00155"/>
    </source>
</evidence>
<evidence type="ECO:0000256" key="10">
    <source>
        <dbReference type="ARBA" id="ARBA00047481"/>
    </source>
</evidence>
<comment type="caution">
    <text evidence="12">The sequence shown here is derived from an EMBL/GenBank/DDBJ whole genome shotgun (WGS) entry which is preliminary data.</text>
</comment>
<dbReference type="NCBIfam" id="TIGR01141">
    <property type="entry name" value="hisC"/>
    <property type="match status" value="1"/>
</dbReference>
<evidence type="ECO:0000256" key="1">
    <source>
        <dbReference type="ARBA" id="ARBA00001933"/>
    </source>
</evidence>
<dbReference type="Gene3D" id="3.90.1150.10">
    <property type="entry name" value="Aspartate Aminotransferase, domain 1"/>
    <property type="match status" value="1"/>
</dbReference>
<evidence type="ECO:0000313" key="12">
    <source>
        <dbReference type="EMBL" id="KAK9270221.1"/>
    </source>
</evidence>
<organism evidence="12 13">
    <name type="scientific">Liquidambar formosana</name>
    <name type="common">Formosan gum</name>
    <dbReference type="NCBI Taxonomy" id="63359"/>
    <lineage>
        <taxon>Eukaryota</taxon>
        <taxon>Viridiplantae</taxon>
        <taxon>Streptophyta</taxon>
        <taxon>Embryophyta</taxon>
        <taxon>Tracheophyta</taxon>
        <taxon>Spermatophyta</taxon>
        <taxon>Magnoliopsida</taxon>
        <taxon>eudicotyledons</taxon>
        <taxon>Gunneridae</taxon>
        <taxon>Pentapetalae</taxon>
        <taxon>Saxifragales</taxon>
        <taxon>Altingiaceae</taxon>
        <taxon>Liquidambar</taxon>
    </lineage>
</organism>
<keyword evidence="7" id="KW-0663">Pyridoxal phosphate</keyword>
<evidence type="ECO:0000256" key="5">
    <source>
        <dbReference type="ARBA" id="ARBA00022605"/>
    </source>
</evidence>
<comment type="catalytic activity">
    <reaction evidence="10">
        <text>L-histidinol phosphate + 2-oxoglutarate = 3-(imidazol-4-yl)-2-oxopropyl phosphate + L-glutamate</text>
        <dbReference type="Rhea" id="RHEA:23744"/>
        <dbReference type="ChEBI" id="CHEBI:16810"/>
        <dbReference type="ChEBI" id="CHEBI:29985"/>
        <dbReference type="ChEBI" id="CHEBI:57766"/>
        <dbReference type="ChEBI" id="CHEBI:57980"/>
        <dbReference type="EC" id="2.6.1.9"/>
    </reaction>
</comment>
<dbReference type="EMBL" id="JBBPBK010000014">
    <property type="protein sequence ID" value="KAK9270221.1"/>
    <property type="molecule type" value="Genomic_DNA"/>
</dbReference>
<evidence type="ECO:0000256" key="8">
    <source>
        <dbReference type="ARBA" id="ARBA00023102"/>
    </source>
</evidence>
<comment type="pathway">
    <text evidence="2">Amino-acid biosynthesis; L-histidine biosynthesis; L-histidine from 5-phospho-alpha-D-ribose 1-diphosphate: step 7/9.</text>
</comment>
<dbReference type="EC" id="2.6.1.9" evidence="3"/>
<evidence type="ECO:0000256" key="7">
    <source>
        <dbReference type="ARBA" id="ARBA00022898"/>
    </source>
</evidence>
<sequence>MGVIEICNSFCTIKSNTGHRFVASQIPSCSFEAIHKRVISMASTLPVEHINEGQKRLTGDSFIRPHLRNLSPYQPILPFEVLSTRLGRKPEDIIKLDANENPYGPPPEVFEALGSLKFPYVYPDPESRRLRAALAEDSGLESDYILVGCGADELIDLIMRCVLDPGDKIVDCPPTFTMYEFDAAVNGALVIKVPRKSGFSLDVERIVKVVEMEKPKCLFLTSPNNPDGSIISDEVLLKVLDLPILVVLDEAYIEFSGIESRMGWVKKHENLIVLRTFSKRAGLAGLRVGYGAFPLSIIEYLWRAKQPYNVSVAAEVSACAALQNPTYLEKVKEALVQERERLFKLLEQVPFLNPYPSYSNFILCEVTSKMDAKKLKDDLAKMGVMIRHYNNKELKGYVRVSVGKPEHTDALMECLNRLS</sequence>
<evidence type="ECO:0000256" key="2">
    <source>
        <dbReference type="ARBA" id="ARBA00005011"/>
    </source>
</evidence>